<sequence length="245" mass="26974">MFLATLLLIPSVFSVPTPSEPGILPLPRLKSSLTPDLHLPGLGWGCPDEKNSMTFWTLKDWKLERVCVCMGRFQFFDSEKRQCSCPPNHSPIYQSGKLTCTPPYLPVKPIQPQSLDIMSLKRKGSARETERYYHHSDQDEANEICGVGERVCKVDGGNVCIDVSNDLTSCGGCPGDSLSVDCGTLIGISSVQCISGICQINSCQKGYTLEEDPYPEAPSNAICVLKQKMPWFGYQSPTLKFDGID</sequence>
<accession>A0A1E3HWF2</accession>
<reference evidence="1" key="1">
    <citation type="submission" date="2016-06" db="EMBL/GenBank/DDBJ databases">
        <authorList>
            <person name="Cuomo C."/>
            <person name="Litvintseva A."/>
            <person name="Heitman J."/>
            <person name="Chen Y."/>
            <person name="Sun S."/>
            <person name="Springer D."/>
            <person name="Dromer F."/>
            <person name="Young S."/>
            <person name="Zeng Q."/>
            <person name="Chapman S."/>
            <person name="Gujja S."/>
            <person name="Saif S."/>
            <person name="Birren B."/>
        </authorList>
    </citation>
    <scope>NUCLEOTIDE SEQUENCE</scope>
    <source>
        <strain evidence="1">CBS 7841</strain>
    </source>
</reference>
<proteinExistence type="predicted"/>
<dbReference type="VEuPathDB" id="FungiDB:L203_05903"/>
<dbReference type="EMBL" id="CP143786">
    <property type="protein sequence ID" value="WVN87501.1"/>
    <property type="molecule type" value="Genomic_DNA"/>
</dbReference>
<dbReference type="PANTHER" id="PTHR35192">
    <property type="entry name" value="PROTEIN, PUTATIVE-RELATED"/>
    <property type="match status" value="1"/>
</dbReference>
<dbReference type="GeneID" id="91086894"/>
<reference evidence="1" key="2">
    <citation type="journal article" date="2022" name="Elife">
        <title>Obligate sexual reproduction of a homothallic fungus closely related to the Cryptococcus pathogenic species complex.</title>
        <authorList>
            <person name="Passer A.R."/>
            <person name="Clancey S.A."/>
            <person name="Shea T."/>
            <person name="David-Palma M."/>
            <person name="Averette A.F."/>
            <person name="Boekhout T."/>
            <person name="Porcel B.M."/>
            <person name="Nowrousian M."/>
            <person name="Cuomo C.A."/>
            <person name="Sun S."/>
            <person name="Heitman J."/>
            <person name="Coelho M.A."/>
        </authorList>
    </citation>
    <scope>NUCLEOTIDE SEQUENCE</scope>
    <source>
        <strain evidence="1">CBS 7841</strain>
    </source>
</reference>
<evidence type="ECO:0000313" key="1">
    <source>
        <dbReference type="EMBL" id="WVN87501.1"/>
    </source>
</evidence>
<dbReference type="InterPro" id="IPR048661">
    <property type="entry name" value="CPL1-like"/>
</dbReference>
<dbReference type="Pfam" id="PF21671">
    <property type="entry name" value="CPL1-like"/>
    <property type="match status" value="1"/>
</dbReference>
<organism evidence="1 2">
    <name type="scientific">Cryptococcus depauperatus CBS 7841</name>
    <dbReference type="NCBI Taxonomy" id="1295531"/>
    <lineage>
        <taxon>Eukaryota</taxon>
        <taxon>Fungi</taxon>
        <taxon>Dikarya</taxon>
        <taxon>Basidiomycota</taxon>
        <taxon>Agaricomycotina</taxon>
        <taxon>Tremellomycetes</taxon>
        <taxon>Tremellales</taxon>
        <taxon>Cryptococcaceae</taxon>
        <taxon>Cryptococcus</taxon>
    </lineage>
</organism>
<dbReference type="Proteomes" id="UP000094043">
    <property type="component" value="Chromosome 3"/>
</dbReference>
<gene>
    <name evidence="1" type="ORF">L203_102683</name>
</gene>
<dbReference type="RefSeq" id="XP_066068201.1">
    <property type="nucleotide sequence ID" value="XM_066212104.1"/>
</dbReference>
<protein>
    <submittedName>
        <fullName evidence="1">Uncharacterized protein</fullName>
    </submittedName>
</protein>
<dbReference type="OrthoDB" id="439917at2759"/>
<reference evidence="1" key="3">
    <citation type="submission" date="2024-01" db="EMBL/GenBank/DDBJ databases">
        <authorList>
            <person name="Coelho M.A."/>
            <person name="David-Palma M."/>
            <person name="Shea T."/>
            <person name="Sun S."/>
            <person name="Cuomo C.A."/>
            <person name="Heitman J."/>
        </authorList>
    </citation>
    <scope>NUCLEOTIDE SEQUENCE</scope>
    <source>
        <strain evidence="1">CBS 7841</strain>
    </source>
</reference>
<dbReference type="KEGG" id="cdep:91086894"/>
<dbReference type="InterPro" id="IPR038955">
    <property type="entry name" value="PriA/CPL1_fungi"/>
</dbReference>
<name>A0A1E3HWF2_9TREE</name>
<evidence type="ECO:0000313" key="2">
    <source>
        <dbReference type="Proteomes" id="UP000094043"/>
    </source>
</evidence>
<dbReference type="AlphaFoldDB" id="A0A1E3HWF2"/>
<keyword evidence="2" id="KW-1185">Reference proteome</keyword>
<dbReference type="PANTHER" id="PTHR35192:SF2">
    <property type="entry name" value="APPLE DOMAIN-CONTAINING PROTEIN"/>
    <property type="match status" value="1"/>
</dbReference>